<gene>
    <name evidence="2" type="ORF">DFH07DRAFT_1009912</name>
</gene>
<feature type="compositionally biased region" description="Basic and acidic residues" evidence="1">
    <location>
        <begin position="182"/>
        <end position="192"/>
    </location>
</feature>
<reference evidence="2" key="1">
    <citation type="submission" date="2023-03" db="EMBL/GenBank/DDBJ databases">
        <title>Massive genome expansion in bonnet fungi (Mycena s.s.) driven by repeated elements and novel gene families across ecological guilds.</title>
        <authorList>
            <consortium name="Lawrence Berkeley National Laboratory"/>
            <person name="Harder C.B."/>
            <person name="Miyauchi S."/>
            <person name="Viragh M."/>
            <person name="Kuo A."/>
            <person name="Thoen E."/>
            <person name="Andreopoulos B."/>
            <person name="Lu D."/>
            <person name="Skrede I."/>
            <person name="Drula E."/>
            <person name="Henrissat B."/>
            <person name="Morin E."/>
            <person name="Kohler A."/>
            <person name="Barry K."/>
            <person name="LaButti K."/>
            <person name="Morin E."/>
            <person name="Salamov A."/>
            <person name="Lipzen A."/>
            <person name="Mereny Z."/>
            <person name="Hegedus B."/>
            <person name="Baldrian P."/>
            <person name="Stursova M."/>
            <person name="Weitz H."/>
            <person name="Taylor A."/>
            <person name="Grigoriev I.V."/>
            <person name="Nagy L.G."/>
            <person name="Martin F."/>
            <person name="Kauserud H."/>
        </authorList>
    </citation>
    <scope>NUCLEOTIDE SEQUENCE</scope>
    <source>
        <strain evidence="2">CBHHK188m</strain>
    </source>
</reference>
<protein>
    <submittedName>
        <fullName evidence="2">Uncharacterized protein</fullName>
    </submittedName>
</protein>
<dbReference type="AlphaFoldDB" id="A0AAD7MJD3"/>
<sequence length="244" mass="27192">MSLQEVGKLFDHLLSCIRDDLDQGALEPMAIAWLKDARYNLMRDIETKYYELARARGTPSQLPTYVDPSYALYMETECIPTVLLRYQQVFIDNLDTLMKDCGFKDRDVSRWATRVQVTLRFPVRPRVASAQGPIPRTLHIEDQFSTDGPAFSGTNLARLIEDAQLGSAAENTEGGRDCTPADEEKAADDVRPKSTGATQGQTPKKEAARQESTVPEGNSSSTSDEWQTVKSKAADTNWALNPEE</sequence>
<proteinExistence type="predicted"/>
<organism evidence="2 3">
    <name type="scientific">Mycena maculata</name>
    <dbReference type="NCBI Taxonomy" id="230809"/>
    <lineage>
        <taxon>Eukaryota</taxon>
        <taxon>Fungi</taxon>
        <taxon>Dikarya</taxon>
        <taxon>Basidiomycota</taxon>
        <taxon>Agaricomycotina</taxon>
        <taxon>Agaricomycetes</taxon>
        <taxon>Agaricomycetidae</taxon>
        <taxon>Agaricales</taxon>
        <taxon>Marasmiineae</taxon>
        <taxon>Mycenaceae</taxon>
        <taxon>Mycena</taxon>
    </lineage>
</organism>
<name>A0AAD7MJD3_9AGAR</name>
<feature type="compositionally biased region" description="Polar residues" evidence="1">
    <location>
        <begin position="210"/>
        <end position="230"/>
    </location>
</feature>
<evidence type="ECO:0000313" key="2">
    <source>
        <dbReference type="EMBL" id="KAJ7719013.1"/>
    </source>
</evidence>
<accession>A0AAD7MJD3</accession>
<dbReference type="EMBL" id="JARJLG010000297">
    <property type="protein sequence ID" value="KAJ7719013.1"/>
    <property type="molecule type" value="Genomic_DNA"/>
</dbReference>
<keyword evidence="3" id="KW-1185">Reference proteome</keyword>
<comment type="caution">
    <text evidence="2">The sequence shown here is derived from an EMBL/GenBank/DDBJ whole genome shotgun (WGS) entry which is preliminary data.</text>
</comment>
<dbReference type="Proteomes" id="UP001215280">
    <property type="component" value="Unassembled WGS sequence"/>
</dbReference>
<evidence type="ECO:0000313" key="3">
    <source>
        <dbReference type="Proteomes" id="UP001215280"/>
    </source>
</evidence>
<feature type="region of interest" description="Disordered" evidence="1">
    <location>
        <begin position="166"/>
        <end position="244"/>
    </location>
</feature>
<evidence type="ECO:0000256" key="1">
    <source>
        <dbReference type="SAM" id="MobiDB-lite"/>
    </source>
</evidence>